<protein>
    <submittedName>
        <fullName evidence="1 3">Uncharacterized protein</fullName>
    </submittedName>
</protein>
<proteinExistence type="predicted"/>
<gene>
    <name evidence="1" type="ORF">TCNE_LOCUS14107</name>
</gene>
<dbReference type="GO" id="GO:0008076">
    <property type="term" value="C:voltage-gated potassium channel complex"/>
    <property type="evidence" value="ECO:0007669"/>
    <property type="project" value="TreeGrafter"/>
</dbReference>
<evidence type="ECO:0000313" key="3">
    <source>
        <dbReference type="WBParaSite" id="TCNE_0001410701-mRNA-1"/>
    </source>
</evidence>
<reference evidence="3" key="1">
    <citation type="submission" date="2016-06" db="UniProtKB">
        <authorList>
            <consortium name="WormBaseParasite"/>
        </authorList>
    </citation>
    <scope>IDENTIFICATION</scope>
</reference>
<evidence type="ECO:0000313" key="1">
    <source>
        <dbReference type="EMBL" id="VDM45428.1"/>
    </source>
</evidence>
<dbReference type="GO" id="GO:0005249">
    <property type="term" value="F:voltage-gated potassium channel activity"/>
    <property type="evidence" value="ECO:0007669"/>
    <property type="project" value="InterPro"/>
</dbReference>
<reference evidence="1 2" key="2">
    <citation type="submission" date="2018-11" db="EMBL/GenBank/DDBJ databases">
        <authorList>
            <consortium name="Pathogen Informatics"/>
        </authorList>
    </citation>
    <scope>NUCLEOTIDE SEQUENCE [LARGE SCALE GENOMIC DNA]</scope>
</reference>
<dbReference type="Gene3D" id="6.10.140.1910">
    <property type="match status" value="1"/>
</dbReference>
<sequence length="77" mass="8957">MESWDNAMCRDVHHIQGILGSGFALKVQQHQRQKHLIRRRVPAARLIQCLWRHYAAIPESRSVATWKVHLAPQQAQP</sequence>
<evidence type="ECO:0000313" key="2">
    <source>
        <dbReference type="Proteomes" id="UP000050794"/>
    </source>
</evidence>
<accession>A0A183V037</accession>
<dbReference type="EMBL" id="UYWY01022069">
    <property type="protein sequence ID" value="VDM45428.1"/>
    <property type="molecule type" value="Genomic_DNA"/>
</dbReference>
<dbReference type="PANTHER" id="PTHR47735:SF9">
    <property type="entry name" value="POTASSIUM VOLTAGE-GATED CHANNEL SUBFAMILY KQT MEMBER 4-LIKE ISOFORM X1"/>
    <property type="match status" value="1"/>
</dbReference>
<dbReference type="AlphaFoldDB" id="A0A183V037"/>
<dbReference type="Proteomes" id="UP000050794">
    <property type="component" value="Unassembled WGS sequence"/>
</dbReference>
<name>A0A183V037_TOXCA</name>
<dbReference type="PANTHER" id="PTHR47735">
    <property type="entry name" value="POTASSIUM VOLTAGE-GATED CHANNEL SUBFAMILY KQT MEMBER 4"/>
    <property type="match status" value="1"/>
</dbReference>
<dbReference type="WBParaSite" id="TCNE_0001410701-mRNA-1">
    <property type="protein sequence ID" value="TCNE_0001410701-mRNA-1"/>
    <property type="gene ID" value="TCNE_0001410701"/>
</dbReference>
<keyword evidence="2" id="KW-1185">Reference proteome</keyword>
<organism evidence="2 3">
    <name type="scientific">Toxocara canis</name>
    <name type="common">Canine roundworm</name>
    <dbReference type="NCBI Taxonomy" id="6265"/>
    <lineage>
        <taxon>Eukaryota</taxon>
        <taxon>Metazoa</taxon>
        <taxon>Ecdysozoa</taxon>
        <taxon>Nematoda</taxon>
        <taxon>Chromadorea</taxon>
        <taxon>Rhabditida</taxon>
        <taxon>Spirurina</taxon>
        <taxon>Ascaridomorpha</taxon>
        <taxon>Ascaridoidea</taxon>
        <taxon>Toxocaridae</taxon>
        <taxon>Toxocara</taxon>
    </lineage>
</organism>
<dbReference type="InterPro" id="IPR003937">
    <property type="entry name" value="K_chnl_volt-dep_KCNQ"/>
</dbReference>